<dbReference type="STRING" id="333140.AWW68_03760"/>
<evidence type="ECO:0000313" key="1">
    <source>
        <dbReference type="EMBL" id="KYG77894.1"/>
    </source>
</evidence>
<proteinExistence type="predicted"/>
<evidence type="ECO:0000313" key="2">
    <source>
        <dbReference type="Proteomes" id="UP000075606"/>
    </source>
</evidence>
<keyword evidence="2" id="KW-1185">Reference proteome</keyword>
<dbReference type="Pfam" id="PF13573">
    <property type="entry name" value="SprB"/>
    <property type="match status" value="2"/>
</dbReference>
<dbReference type="AlphaFoldDB" id="A0A150XGS5"/>
<accession>A0A150XGS5</accession>
<dbReference type="EMBL" id="LRPC01000001">
    <property type="protein sequence ID" value="KYG77894.1"/>
    <property type="molecule type" value="Genomic_DNA"/>
</dbReference>
<comment type="caution">
    <text evidence="1">The sequence shown here is derived from an EMBL/GenBank/DDBJ whole genome shotgun (WGS) entry which is preliminary data.</text>
</comment>
<dbReference type="InterPro" id="IPR025667">
    <property type="entry name" value="SprB_repeat"/>
</dbReference>
<dbReference type="Gene3D" id="2.60.40.740">
    <property type="match status" value="1"/>
</dbReference>
<sequence>MKKTYSIIGLLTVLLIGISCESSVLEPAVDCSSSTLILNLVAKSDAHCGQADGSLEVQGNGGEGPFQYSLNNGSFQSGGLFTNLTSGNYTVNVKDANECTSTLQVSILNEDGVNMSTNIADSGCGTAEGQIVITATGGVEPYTYSINGGAFGSDNTFAQLEAGSYTVVTKDASNCETSENVTVLSGISFNSSVAQIISSSCATSGCHAGSQSPNLSTFSNIQQFADRIKARTSAKTMPPGGGLSDAEIEAIACWVNDGALDN</sequence>
<protein>
    <recommendedName>
        <fullName evidence="3">SprB repeat-containing protein</fullName>
    </recommendedName>
</protein>
<reference evidence="1 2" key="1">
    <citation type="submission" date="2016-01" db="EMBL/GenBank/DDBJ databases">
        <title>Genome sequencing of Roseivirga spongicola UST030701-084.</title>
        <authorList>
            <person name="Selvaratnam C."/>
            <person name="Thevarajoo S."/>
            <person name="Goh K.M."/>
            <person name="Ee R."/>
            <person name="Chan K.-G."/>
            <person name="Chong C.S."/>
        </authorList>
    </citation>
    <scope>NUCLEOTIDE SEQUENCE [LARGE SCALE GENOMIC DNA]</scope>
    <source>
        <strain evidence="1 2">UST030701-084</strain>
    </source>
</reference>
<dbReference type="OrthoDB" id="1524994at2"/>
<dbReference type="PROSITE" id="PS51257">
    <property type="entry name" value="PROKAR_LIPOPROTEIN"/>
    <property type="match status" value="1"/>
</dbReference>
<name>A0A150XGS5_9BACT</name>
<dbReference type="Proteomes" id="UP000075606">
    <property type="component" value="Unassembled WGS sequence"/>
</dbReference>
<dbReference type="RefSeq" id="WP_068216736.1">
    <property type="nucleotide sequence ID" value="NZ_CP139724.1"/>
</dbReference>
<evidence type="ECO:0008006" key="3">
    <source>
        <dbReference type="Google" id="ProtNLM"/>
    </source>
</evidence>
<organism evidence="1 2">
    <name type="scientific">Roseivirga spongicola</name>
    <dbReference type="NCBI Taxonomy" id="333140"/>
    <lineage>
        <taxon>Bacteria</taxon>
        <taxon>Pseudomonadati</taxon>
        <taxon>Bacteroidota</taxon>
        <taxon>Cytophagia</taxon>
        <taxon>Cytophagales</taxon>
        <taxon>Roseivirgaceae</taxon>
        <taxon>Roseivirga</taxon>
    </lineage>
</organism>
<gene>
    <name evidence="1" type="ORF">AWW68_03760</name>
</gene>